<dbReference type="SUPFAM" id="SSF55729">
    <property type="entry name" value="Acyl-CoA N-acyltransferases (Nat)"/>
    <property type="match status" value="1"/>
</dbReference>
<dbReference type="STRING" id="1884381.SAMN05518846_11676"/>
<keyword evidence="2" id="KW-0808">Transferase</keyword>
<keyword evidence="3" id="KW-1185">Reference proteome</keyword>
<dbReference type="AlphaFoldDB" id="A0A1I4B188"/>
<evidence type="ECO:0000259" key="1">
    <source>
        <dbReference type="PROSITE" id="PS51186"/>
    </source>
</evidence>
<sequence length="92" mass="9989">MPAGFAAGLYEGENVCDIGLGMKPELTGLGLGAAFMKRGMEFAVKHYAPSQLRLSIAASNKRAIRLYEKMGFQEVGSFPSKETVFLVMNVEL</sequence>
<dbReference type="GO" id="GO:0016747">
    <property type="term" value="F:acyltransferase activity, transferring groups other than amino-acyl groups"/>
    <property type="evidence" value="ECO:0007669"/>
    <property type="project" value="InterPro"/>
</dbReference>
<reference evidence="3" key="1">
    <citation type="submission" date="2016-10" db="EMBL/GenBank/DDBJ databases">
        <authorList>
            <person name="Varghese N."/>
            <person name="Submissions S."/>
        </authorList>
    </citation>
    <scope>NUCLEOTIDE SEQUENCE [LARGE SCALE GENOMIC DNA]</scope>
    <source>
        <strain evidence="3">OK042</strain>
    </source>
</reference>
<dbReference type="PROSITE" id="PS51186">
    <property type="entry name" value="GNAT"/>
    <property type="match status" value="1"/>
</dbReference>
<protein>
    <submittedName>
        <fullName evidence="2">Acetyltransferase (GNAT) family protein</fullName>
    </submittedName>
</protein>
<feature type="domain" description="N-acetyltransferase" evidence="1">
    <location>
        <begin position="1"/>
        <end position="92"/>
    </location>
</feature>
<dbReference type="EMBL" id="FORT01000016">
    <property type="protein sequence ID" value="SFK61616.1"/>
    <property type="molecule type" value="Genomic_DNA"/>
</dbReference>
<dbReference type="InterPro" id="IPR016181">
    <property type="entry name" value="Acyl_CoA_acyltransferase"/>
</dbReference>
<evidence type="ECO:0000313" key="2">
    <source>
        <dbReference type="EMBL" id="SFK61616.1"/>
    </source>
</evidence>
<organism evidence="2 3">
    <name type="scientific">Brevibacillus centrosporus</name>
    <dbReference type="NCBI Taxonomy" id="54910"/>
    <lineage>
        <taxon>Bacteria</taxon>
        <taxon>Bacillati</taxon>
        <taxon>Bacillota</taxon>
        <taxon>Bacilli</taxon>
        <taxon>Bacillales</taxon>
        <taxon>Paenibacillaceae</taxon>
        <taxon>Brevibacillus</taxon>
    </lineage>
</organism>
<gene>
    <name evidence="2" type="ORF">SAMN05518846_11676</name>
</gene>
<dbReference type="Pfam" id="PF00583">
    <property type="entry name" value="Acetyltransf_1"/>
    <property type="match status" value="1"/>
</dbReference>
<dbReference type="InterPro" id="IPR000182">
    <property type="entry name" value="GNAT_dom"/>
</dbReference>
<name>A0A1I4B188_9BACL</name>
<evidence type="ECO:0000313" key="3">
    <source>
        <dbReference type="Proteomes" id="UP000198915"/>
    </source>
</evidence>
<dbReference type="Gene3D" id="3.40.630.30">
    <property type="match status" value="1"/>
</dbReference>
<proteinExistence type="predicted"/>
<accession>A0A1I4B188</accession>
<dbReference type="Proteomes" id="UP000198915">
    <property type="component" value="Unassembled WGS sequence"/>
</dbReference>